<dbReference type="Proteomes" id="UP000007755">
    <property type="component" value="Unassembled WGS sequence"/>
</dbReference>
<evidence type="ECO:0000313" key="2">
    <source>
        <dbReference type="EMBL" id="EGI65720.1"/>
    </source>
</evidence>
<accession>F4WJE2</accession>
<reference evidence="2" key="1">
    <citation type="submission" date="2011-02" db="EMBL/GenBank/DDBJ databases">
        <title>The genome of the leaf-cutting ant Acromyrmex echinatior suggests key adaptations to social evolution and fungus farming.</title>
        <authorList>
            <person name="Nygaard S."/>
            <person name="Zhang G."/>
        </authorList>
    </citation>
    <scope>NUCLEOTIDE SEQUENCE</scope>
</reference>
<feature type="region of interest" description="Disordered" evidence="1">
    <location>
        <begin position="281"/>
        <end position="301"/>
    </location>
</feature>
<proteinExistence type="predicted"/>
<dbReference type="InParanoid" id="F4WJE2"/>
<evidence type="ECO:0000256" key="1">
    <source>
        <dbReference type="SAM" id="MobiDB-lite"/>
    </source>
</evidence>
<protein>
    <submittedName>
        <fullName evidence="2">Uncharacterized protein</fullName>
    </submittedName>
</protein>
<dbReference type="OrthoDB" id="7551021at2759"/>
<sequence>MFALTSTKFFATASIESQETASINDEVRSMQRSITNLLALRNTEPHCIYALCAHALSAISTKEQKKKEEERVKAERWTHPARITHDKYFIGLPIQQASHSPLNKWKAVRKLTRSLLEKTSKIAASDLSVENLYFLAKKVLTSILQRVKPRILNSRKKLKEIHFSSLDVSVTRDDEGKSRNQMIREQNDPADRTLRVQEGEASNEVRAGDQRLPSVRLTKEEGDRTRDMVYTCNYTSPWWETTTTIGIDGGDTLDLRFSRSRSNLTACTLLVTSSLLENDMGEQHGEERGDASSRRGNGRVLRSAKSRALKAKDVYHRLAISTIADHFQPARNNRSSIHRHEHNERHEVINPAARRAARTNLTVVFFARWDKIFGGKLHSGEIRWESKERALSTHSLLLSTRRGGRAELARAEPSDTELRIQRGEPLCESSLRRPGIWILLLIGIFRVTVRRDPLANSHSRLGPFASRLRVVYEVGKTSSYDIETREDRNFAEISDCVYISRRDTRDLTSLRDSLVGVERSIN</sequence>
<evidence type="ECO:0000313" key="3">
    <source>
        <dbReference type="Proteomes" id="UP000007755"/>
    </source>
</evidence>
<dbReference type="EMBL" id="GL888182">
    <property type="protein sequence ID" value="EGI65720.1"/>
    <property type="molecule type" value="Genomic_DNA"/>
</dbReference>
<keyword evidence="3" id="KW-1185">Reference proteome</keyword>
<gene>
    <name evidence="2" type="ORF">G5I_05821</name>
</gene>
<feature type="compositionally biased region" description="Basic and acidic residues" evidence="1">
    <location>
        <begin position="281"/>
        <end position="293"/>
    </location>
</feature>
<dbReference type="AlphaFoldDB" id="F4WJE2"/>
<name>F4WJE2_ACREC</name>
<organism evidence="3">
    <name type="scientific">Acromyrmex echinatior</name>
    <name type="common">Panamanian leafcutter ant</name>
    <name type="synonym">Acromyrmex octospinosus echinatior</name>
    <dbReference type="NCBI Taxonomy" id="103372"/>
    <lineage>
        <taxon>Eukaryota</taxon>
        <taxon>Metazoa</taxon>
        <taxon>Ecdysozoa</taxon>
        <taxon>Arthropoda</taxon>
        <taxon>Hexapoda</taxon>
        <taxon>Insecta</taxon>
        <taxon>Pterygota</taxon>
        <taxon>Neoptera</taxon>
        <taxon>Endopterygota</taxon>
        <taxon>Hymenoptera</taxon>
        <taxon>Apocrita</taxon>
        <taxon>Aculeata</taxon>
        <taxon>Formicoidea</taxon>
        <taxon>Formicidae</taxon>
        <taxon>Myrmicinae</taxon>
        <taxon>Acromyrmex</taxon>
    </lineage>
</organism>